<protein>
    <recommendedName>
        <fullName evidence="10">Flagellar protein FliL</fullName>
    </recommendedName>
</protein>
<evidence type="ECO:0000256" key="5">
    <source>
        <dbReference type="ARBA" id="ARBA00022500"/>
    </source>
</evidence>
<dbReference type="RefSeq" id="WP_074584298.1">
    <property type="nucleotide sequence ID" value="NZ_FMWB01000008.1"/>
</dbReference>
<keyword evidence="11" id="KW-0966">Cell projection</keyword>
<evidence type="ECO:0000256" key="3">
    <source>
        <dbReference type="ARBA" id="ARBA00008281"/>
    </source>
</evidence>
<comment type="similarity">
    <text evidence="3 10">Belongs to the FliL family.</text>
</comment>
<evidence type="ECO:0000256" key="8">
    <source>
        <dbReference type="ARBA" id="ARBA00022989"/>
    </source>
</evidence>
<keyword evidence="9 10" id="KW-0472">Membrane</keyword>
<dbReference type="STRING" id="237610.BJP27_06385"/>
<dbReference type="AlphaFoldDB" id="A0A1G5NYC5"/>
<keyword evidence="5 10" id="KW-0145">Chemotaxis</keyword>
<dbReference type="OrthoDB" id="5616092at2"/>
<dbReference type="GO" id="GO:0071978">
    <property type="term" value="P:bacterial-type flagellum-dependent swarming motility"/>
    <property type="evidence" value="ECO:0007669"/>
    <property type="project" value="TreeGrafter"/>
</dbReference>
<evidence type="ECO:0000256" key="2">
    <source>
        <dbReference type="ARBA" id="ARBA00004162"/>
    </source>
</evidence>
<dbReference type="PANTHER" id="PTHR35091:SF2">
    <property type="entry name" value="FLAGELLAR PROTEIN FLIL"/>
    <property type="match status" value="1"/>
</dbReference>
<keyword evidence="8 10" id="KW-1133">Transmembrane helix</keyword>
<dbReference type="PANTHER" id="PTHR35091">
    <property type="entry name" value="FLAGELLAR PROTEIN FLIL"/>
    <property type="match status" value="1"/>
</dbReference>
<evidence type="ECO:0000256" key="4">
    <source>
        <dbReference type="ARBA" id="ARBA00022475"/>
    </source>
</evidence>
<comment type="function">
    <text evidence="1 10">Controls the rotational direction of flagella during chemotaxis.</text>
</comment>
<reference evidence="12" key="1">
    <citation type="submission" date="2016-10" db="EMBL/GenBank/DDBJ databases">
        <authorList>
            <person name="de Groot N.N."/>
        </authorList>
    </citation>
    <scope>NUCLEOTIDE SEQUENCE [LARGE SCALE GENOMIC DNA]</scope>
    <source>
        <strain evidence="12">DSM 15758</strain>
    </source>
</reference>
<name>A0A1G5NYC5_9PSED</name>
<keyword evidence="11" id="KW-0282">Flagellum</keyword>
<evidence type="ECO:0000256" key="1">
    <source>
        <dbReference type="ARBA" id="ARBA00002254"/>
    </source>
</evidence>
<keyword evidence="11" id="KW-0969">Cilium</keyword>
<dbReference type="GO" id="GO:0006935">
    <property type="term" value="P:chemotaxis"/>
    <property type="evidence" value="ECO:0007669"/>
    <property type="project" value="UniProtKB-KW"/>
</dbReference>
<dbReference type="Proteomes" id="UP000183046">
    <property type="component" value="Unassembled WGS sequence"/>
</dbReference>
<keyword evidence="6 10" id="KW-0812">Transmembrane</keyword>
<dbReference type="GO" id="GO:0009425">
    <property type="term" value="C:bacterial-type flagellum basal body"/>
    <property type="evidence" value="ECO:0007669"/>
    <property type="project" value="InterPro"/>
</dbReference>
<comment type="caution">
    <text evidence="11">The sequence shown here is derived from an EMBL/GenBank/DDBJ whole genome shotgun (WGS) entry which is preliminary data.</text>
</comment>
<sequence length="175" mass="18658">MAKKQAPAAEGAAAEGKGKGKGKLKLIIIIVVALLLVIGASVGATWFLLGKKSAEPEHAAPAAPAAPVHLAAVYQALVPAFVVNYNADGRQRYMQVTVTLMGRDQAQMDALKAQLPQVRNQLVMLFSGQDFNSLLTPVGKEMLRQQATSKVQELAKKLTGQTAIEQVLFTNLVLQ</sequence>
<dbReference type="InterPro" id="IPR005503">
    <property type="entry name" value="FliL"/>
</dbReference>
<dbReference type="eggNOG" id="COG1580">
    <property type="taxonomic scope" value="Bacteria"/>
</dbReference>
<accession>A0A1G5NYC5</accession>
<organism evidence="11 12">
    <name type="scientific">Pseudomonas oryzihabitans</name>
    <dbReference type="NCBI Taxonomy" id="47885"/>
    <lineage>
        <taxon>Bacteria</taxon>
        <taxon>Pseudomonadati</taxon>
        <taxon>Pseudomonadota</taxon>
        <taxon>Gammaproteobacteria</taxon>
        <taxon>Pseudomonadales</taxon>
        <taxon>Pseudomonadaceae</taxon>
        <taxon>Pseudomonas</taxon>
    </lineage>
</organism>
<comment type="caution">
    <text evidence="10">Lacks conserved residue(s) required for the propagation of feature annotation.</text>
</comment>
<dbReference type="GO" id="GO:0005886">
    <property type="term" value="C:plasma membrane"/>
    <property type="evidence" value="ECO:0007669"/>
    <property type="project" value="UniProtKB-SubCell"/>
</dbReference>
<keyword evidence="7 10" id="KW-0283">Flagellar rotation</keyword>
<proteinExistence type="inferred from homology"/>
<evidence type="ECO:0000256" key="10">
    <source>
        <dbReference type="RuleBase" id="RU364125"/>
    </source>
</evidence>
<gene>
    <name evidence="11" type="ORF">SAMN05216279_108153</name>
</gene>
<feature type="transmembrane region" description="Helical" evidence="10">
    <location>
        <begin position="68"/>
        <end position="87"/>
    </location>
</feature>
<dbReference type="NCBIfam" id="NF004285">
    <property type="entry name" value="PRK05696.1"/>
    <property type="match status" value="1"/>
</dbReference>
<evidence type="ECO:0000313" key="11">
    <source>
        <dbReference type="EMBL" id="SCZ42356.1"/>
    </source>
</evidence>
<feature type="transmembrane region" description="Helical" evidence="10">
    <location>
        <begin position="26"/>
        <end position="48"/>
    </location>
</feature>
<evidence type="ECO:0000256" key="7">
    <source>
        <dbReference type="ARBA" id="ARBA00022779"/>
    </source>
</evidence>
<evidence type="ECO:0000313" key="12">
    <source>
        <dbReference type="Proteomes" id="UP000183046"/>
    </source>
</evidence>
<dbReference type="EMBL" id="FMWB01000008">
    <property type="protein sequence ID" value="SCZ42356.1"/>
    <property type="molecule type" value="Genomic_DNA"/>
</dbReference>
<keyword evidence="10" id="KW-0997">Cell inner membrane</keyword>
<evidence type="ECO:0000256" key="9">
    <source>
        <dbReference type="ARBA" id="ARBA00023136"/>
    </source>
</evidence>
<keyword evidence="4" id="KW-1003">Cell membrane</keyword>
<evidence type="ECO:0000256" key="6">
    <source>
        <dbReference type="ARBA" id="ARBA00022692"/>
    </source>
</evidence>
<dbReference type="Pfam" id="PF03748">
    <property type="entry name" value="FliL"/>
    <property type="match status" value="1"/>
</dbReference>
<comment type="subcellular location">
    <subcellularLocation>
        <location evidence="10">Cell inner membrane</location>
    </subcellularLocation>
    <subcellularLocation>
        <location evidence="2">Cell membrane</location>
        <topology evidence="2">Single-pass membrane protein</topology>
    </subcellularLocation>
</comment>